<evidence type="ECO:0000256" key="5">
    <source>
        <dbReference type="ARBA" id="ARBA00022880"/>
    </source>
</evidence>
<dbReference type="GO" id="GO:0046872">
    <property type="term" value="F:metal ion binding"/>
    <property type="evidence" value="ECO:0007669"/>
    <property type="project" value="UniProtKB-KW"/>
</dbReference>
<evidence type="ECO:0000256" key="2">
    <source>
        <dbReference type="ARBA" id="ARBA00022705"/>
    </source>
</evidence>
<proteinExistence type="predicted"/>
<evidence type="ECO:0000256" key="3">
    <source>
        <dbReference type="ARBA" id="ARBA00022723"/>
    </source>
</evidence>
<accession>A0A1T4K9N8</accession>
<keyword evidence="5" id="KW-0236">DNA replication inhibitor</keyword>
<dbReference type="Pfam" id="PF06156">
    <property type="entry name" value="YabA"/>
    <property type="match status" value="1"/>
</dbReference>
<evidence type="ECO:0000256" key="4">
    <source>
        <dbReference type="ARBA" id="ARBA00022833"/>
    </source>
</evidence>
<sequence>MIHQDIQELINNVQNQQQQYQNNILQLTQVVLELKEENNRLRMLNHNLEDQLQKLVNESTTQEEDTPIEEQHISGKDRLQGFYDDGIHVCHELFGKRRQSSEDCLFCQDVLMRLTKG</sequence>
<evidence type="ECO:0000256" key="1">
    <source>
        <dbReference type="ARBA" id="ARBA00022490"/>
    </source>
</evidence>
<keyword evidence="8" id="KW-1185">Reference proteome</keyword>
<keyword evidence="1" id="KW-0963">Cytoplasm</keyword>
<evidence type="ECO:0000313" key="8">
    <source>
        <dbReference type="Proteomes" id="UP000189941"/>
    </source>
</evidence>
<dbReference type="GO" id="GO:0006260">
    <property type="term" value="P:DNA replication"/>
    <property type="evidence" value="ECO:0007669"/>
    <property type="project" value="UniProtKB-KW"/>
</dbReference>
<dbReference type="EMBL" id="FUWO01000004">
    <property type="protein sequence ID" value="SJZ39121.1"/>
    <property type="molecule type" value="Genomic_DNA"/>
</dbReference>
<reference evidence="8" key="1">
    <citation type="submission" date="2017-02" db="EMBL/GenBank/DDBJ databases">
        <authorList>
            <person name="Varghese N."/>
            <person name="Submissions S."/>
        </authorList>
    </citation>
    <scope>NUCLEOTIDE SEQUENCE [LARGE SCALE GENOMIC DNA]</scope>
    <source>
        <strain evidence="8">DSM 15739</strain>
    </source>
</reference>
<dbReference type="OrthoDB" id="2112130at2"/>
<dbReference type="Proteomes" id="UP000189941">
    <property type="component" value="Unassembled WGS sequence"/>
</dbReference>
<dbReference type="PIRSF" id="PIRSF021439">
    <property type="entry name" value="DUF972"/>
    <property type="match status" value="1"/>
</dbReference>
<name>A0A1T4K9N8_9LACT</name>
<organism evidence="7 8">
    <name type="scientific">Globicatella sulfidifaciens DSM 15739</name>
    <dbReference type="NCBI Taxonomy" id="1121925"/>
    <lineage>
        <taxon>Bacteria</taxon>
        <taxon>Bacillati</taxon>
        <taxon>Bacillota</taxon>
        <taxon>Bacilli</taxon>
        <taxon>Lactobacillales</taxon>
        <taxon>Aerococcaceae</taxon>
        <taxon>Globicatella</taxon>
    </lineage>
</organism>
<evidence type="ECO:0000256" key="6">
    <source>
        <dbReference type="SAM" id="Coils"/>
    </source>
</evidence>
<feature type="coiled-coil region" evidence="6">
    <location>
        <begin position="3"/>
        <end position="65"/>
    </location>
</feature>
<dbReference type="InterPro" id="IPR010377">
    <property type="entry name" value="YabA"/>
</dbReference>
<keyword evidence="3" id="KW-0479">Metal-binding</keyword>
<keyword evidence="4" id="KW-0862">Zinc</keyword>
<keyword evidence="2" id="KW-0235">DNA replication</keyword>
<evidence type="ECO:0000313" key="7">
    <source>
        <dbReference type="EMBL" id="SJZ39121.1"/>
    </source>
</evidence>
<protein>
    <submittedName>
        <fullName evidence="7">Regulator of replication initiation timing</fullName>
    </submittedName>
</protein>
<keyword evidence="6" id="KW-0175">Coiled coil</keyword>
<dbReference type="GO" id="GO:0008156">
    <property type="term" value="P:negative regulation of DNA replication"/>
    <property type="evidence" value="ECO:0007669"/>
    <property type="project" value="UniProtKB-KW"/>
</dbReference>
<dbReference type="RefSeq" id="WP_159443846.1">
    <property type="nucleotide sequence ID" value="NZ_FUWO01000004.1"/>
</dbReference>
<gene>
    <name evidence="7" type="ORF">SAMN02746011_00625</name>
</gene>
<dbReference type="AlphaFoldDB" id="A0A1T4K9N8"/>
<dbReference type="STRING" id="1121925.SAMN02746011_00625"/>